<dbReference type="PANTHER" id="PTHR42759">
    <property type="entry name" value="MOXR FAMILY PROTEIN"/>
    <property type="match status" value="1"/>
</dbReference>
<dbReference type="STRING" id="1503961.SAMN05421736_101264"/>
<evidence type="ECO:0000259" key="1">
    <source>
        <dbReference type="SMART" id="SM00382"/>
    </source>
</evidence>
<proteinExistence type="predicted"/>
<dbReference type="PANTHER" id="PTHR42759:SF5">
    <property type="entry name" value="METHANOL DEHYDROGENASE REGULATOR"/>
    <property type="match status" value="1"/>
</dbReference>
<dbReference type="Gene3D" id="3.40.50.300">
    <property type="entry name" value="P-loop containing nucleotide triphosphate hydrolases"/>
    <property type="match status" value="1"/>
</dbReference>
<organism evidence="2 3">
    <name type="scientific">Evansella caseinilytica</name>
    <dbReference type="NCBI Taxonomy" id="1503961"/>
    <lineage>
        <taxon>Bacteria</taxon>
        <taxon>Bacillati</taxon>
        <taxon>Bacillota</taxon>
        <taxon>Bacilli</taxon>
        <taxon>Bacillales</taxon>
        <taxon>Bacillaceae</taxon>
        <taxon>Evansella</taxon>
    </lineage>
</organism>
<evidence type="ECO:0000313" key="3">
    <source>
        <dbReference type="Proteomes" id="UP000198935"/>
    </source>
</evidence>
<dbReference type="Pfam" id="PF17863">
    <property type="entry name" value="AAA_lid_2"/>
    <property type="match status" value="1"/>
</dbReference>
<evidence type="ECO:0000313" key="2">
    <source>
        <dbReference type="EMBL" id="SDY06028.1"/>
    </source>
</evidence>
<dbReference type="InterPro" id="IPR011703">
    <property type="entry name" value="ATPase_AAA-3"/>
</dbReference>
<dbReference type="Pfam" id="PF07726">
    <property type="entry name" value="AAA_3"/>
    <property type="match status" value="1"/>
</dbReference>
<dbReference type="InterPro" id="IPR050764">
    <property type="entry name" value="CbbQ/NirQ/NorQ/GpvN"/>
</dbReference>
<sequence length="318" mass="35485">MEKQQQMLTEMKKSIAKVLVGKEEVTELLMIALLSRGHVLLEDVPGTGKTMLAKAVAKSIDASFRRIQFTPDVLPSDVTGIRFFNPKDKVFEMRPGPVMTNILLTDEINRATPRTQSSLLEVMEEGQVTIDGETLRLPSPFIVIATQNPVESQQGTFALPEAQMDRFLMQIHVGYPTLQEERHMLQMYKEQEPLDSLTPVVSLEDIRQMQAAIRNVRLTAAVETYLLAMIRATRESEYVEVGVSPRGTIAFMHSVQARAYLNGRDYVTPEDIQALAPIVLGHRLVLSMDASMRQTKAEVLEKIVQLVKVPAEAGAVGE</sequence>
<dbReference type="EMBL" id="FNPI01000001">
    <property type="protein sequence ID" value="SDY06028.1"/>
    <property type="molecule type" value="Genomic_DNA"/>
</dbReference>
<dbReference type="InterPro" id="IPR003593">
    <property type="entry name" value="AAA+_ATPase"/>
</dbReference>
<reference evidence="3" key="1">
    <citation type="submission" date="2016-10" db="EMBL/GenBank/DDBJ databases">
        <authorList>
            <person name="Varghese N."/>
            <person name="Submissions S."/>
        </authorList>
    </citation>
    <scope>NUCLEOTIDE SEQUENCE [LARGE SCALE GENOMIC DNA]</scope>
    <source>
        <strain evidence="3">SP</strain>
    </source>
</reference>
<dbReference type="Gene3D" id="1.10.8.80">
    <property type="entry name" value="Magnesium chelatase subunit I, C-Terminal domain"/>
    <property type="match status" value="1"/>
</dbReference>
<dbReference type="AlphaFoldDB" id="A0A1H3GTP9"/>
<name>A0A1H3GTP9_9BACI</name>
<protein>
    <submittedName>
        <fullName evidence="2">MoxR-like ATPase</fullName>
    </submittedName>
</protein>
<dbReference type="InterPro" id="IPR041628">
    <property type="entry name" value="ChlI/MoxR_AAA_lid"/>
</dbReference>
<dbReference type="GO" id="GO:0005524">
    <property type="term" value="F:ATP binding"/>
    <property type="evidence" value="ECO:0007669"/>
    <property type="project" value="InterPro"/>
</dbReference>
<dbReference type="SUPFAM" id="SSF52540">
    <property type="entry name" value="P-loop containing nucleoside triphosphate hydrolases"/>
    <property type="match status" value="1"/>
</dbReference>
<gene>
    <name evidence="2" type="ORF">SAMN05421736_101264</name>
</gene>
<dbReference type="InterPro" id="IPR027417">
    <property type="entry name" value="P-loop_NTPase"/>
</dbReference>
<dbReference type="GO" id="GO:0016887">
    <property type="term" value="F:ATP hydrolysis activity"/>
    <property type="evidence" value="ECO:0007669"/>
    <property type="project" value="InterPro"/>
</dbReference>
<dbReference type="SMART" id="SM00382">
    <property type="entry name" value="AAA"/>
    <property type="match status" value="1"/>
</dbReference>
<dbReference type="Proteomes" id="UP000198935">
    <property type="component" value="Unassembled WGS sequence"/>
</dbReference>
<dbReference type="PIRSF" id="PIRSF002849">
    <property type="entry name" value="AAA_ATPase_chaperone_MoxR_prd"/>
    <property type="match status" value="1"/>
</dbReference>
<dbReference type="CDD" id="cd00009">
    <property type="entry name" value="AAA"/>
    <property type="match status" value="1"/>
</dbReference>
<keyword evidence="3" id="KW-1185">Reference proteome</keyword>
<accession>A0A1H3GTP9</accession>
<feature type="domain" description="AAA+ ATPase" evidence="1">
    <location>
        <begin position="35"/>
        <end position="177"/>
    </location>
</feature>